<evidence type="ECO:0000313" key="2">
    <source>
        <dbReference type="EMBL" id="GAA1782131.1"/>
    </source>
</evidence>
<reference evidence="2 3" key="1">
    <citation type="journal article" date="2019" name="Int. J. Syst. Evol. Microbiol.">
        <title>The Global Catalogue of Microorganisms (GCM) 10K type strain sequencing project: providing services to taxonomists for standard genome sequencing and annotation.</title>
        <authorList>
            <consortium name="The Broad Institute Genomics Platform"/>
            <consortium name="The Broad Institute Genome Sequencing Center for Infectious Disease"/>
            <person name="Wu L."/>
            <person name="Ma J."/>
        </authorList>
    </citation>
    <scope>NUCLEOTIDE SEQUENCE [LARGE SCALE GENOMIC DNA]</scope>
    <source>
        <strain evidence="2 3">JCM 15592</strain>
    </source>
</reference>
<dbReference type="RefSeq" id="WP_344080657.1">
    <property type="nucleotide sequence ID" value="NZ_BAAAPO010000006.1"/>
</dbReference>
<evidence type="ECO:0000256" key="1">
    <source>
        <dbReference type="SAM" id="Phobius"/>
    </source>
</evidence>
<name>A0ABN2LAV8_9MICO</name>
<evidence type="ECO:0000313" key="3">
    <source>
        <dbReference type="Proteomes" id="UP001499938"/>
    </source>
</evidence>
<gene>
    <name evidence="2" type="ORF">GCM10009811_04560</name>
</gene>
<protein>
    <submittedName>
        <fullName evidence="2">Uncharacterized protein</fullName>
    </submittedName>
</protein>
<keyword evidence="1" id="KW-1133">Transmembrane helix</keyword>
<feature type="transmembrane region" description="Helical" evidence="1">
    <location>
        <begin position="60"/>
        <end position="85"/>
    </location>
</feature>
<feature type="transmembrane region" description="Helical" evidence="1">
    <location>
        <begin position="15"/>
        <end position="39"/>
    </location>
</feature>
<keyword evidence="1" id="KW-0812">Transmembrane</keyword>
<organism evidence="2 3">
    <name type="scientific">Nostocoides veronense</name>
    <dbReference type="NCBI Taxonomy" id="330836"/>
    <lineage>
        <taxon>Bacteria</taxon>
        <taxon>Bacillati</taxon>
        <taxon>Actinomycetota</taxon>
        <taxon>Actinomycetes</taxon>
        <taxon>Micrococcales</taxon>
        <taxon>Intrasporangiaceae</taxon>
        <taxon>Nostocoides</taxon>
    </lineage>
</organism>
<keyword evidence="3" id="KW-1185">Reference proteome</keyword>
<proteinExistence type="predicted"/>
<keyword evidence="1" id="KW-0472">Membrane</keyword>
<accession>A0ABN2LAV8</accession>
<dbReference type="Proteomes" id="UP001499938">
    <property type="component" value="Unassembled WGS sequence"/>
</dbReference>
<comment type="caution">
    <text evidence="2">The sequence shown here is derived from an EMBL/GenBank/DDBJ whole genome shotgun (WGS) entry which is preliminary data.</text>
</comment>
<sequence>MRSIELALEGGWKVFYTAIIFGAGMPIIYALAMRVLLVGSTTEVDAAGKSHTRLSPLGKIAAGLLLAVIALAVILGITIIAASGFGKVVTFDGGWPSIVDK</sequence>
<dbReference type="EMBL" id="BAAAPO010000006">
    <property type="protein sequence ID" value="GAA1782131.1"/>
    <property type="molecule type" value="Genomic_DNA"/>
</dbReference>